<dbReference type="OrthoDB" id="10009520at2759"/>
<evidence type="ECO:0000313" key="1">
    <source>
        <dbReference type="EMBL" id="CAA0842941.1"/>
    </source>
</evidence>
<dbReference type="PANTHER" id="PTHR11685">
    <property type="entry name" value="RBR FAMILY RING FINGER AND IBR DOMAIN-CONTAINING"/>
    <property type="match status" value="1"/>
</dbReference>
<dbReference type="EMBL" id="CACSLK010034598">
    <property type="protein sequence ID" value="CAA0842941.1"/>
    <property type="molecule type" value="Genomic_DNA"/>
</dbReference>
<accession>A0A9N7RT57</accession>
<comment type="caution">
    <text evidence="1">The sequence shown here is derived from an EMBL/GenBank/DDBJ whole genome shotgun (WGS) entry which is preliminary data.</text>
</comment>
<dbReference type="GO" id="GO:0004842">
    <property type="term" value="F:ubiquitin-protein transferase activity"/>
    <property type="evidence" value="ECO:0007669"/>
    <property type="project" value="InterPro"/>
</dbReference>
<name>A0A9N7RT57_STRHE</name>
<protein>
    <submittedName>
        <fullName evidence="1">RING/U-box superfamily protein</fullName>
    </submittedName>
</protein>
<keyword evidence="2" id="KW-1185">Reference proteome</keyword>
<dbReference type="GO" id="GO:0016567">
    <property type="term" value="P:protein ubiquitination"/>
    <property type="evidence" value="ECO:0007669"/>
    <property type="project" value="InterPro"/>
</dbReference>
<gene>
    <name evidence="1" type="ORF">SHERM_08795</name>
</gene>
<reference evidence="1" key="1">
    <citation type="submission" date="2019-12" db="EMBL/GenBank/DDBJ databases">
        <authorList>
            <person name="Scholes J."/>
        </authorList>
    </citation>
    <scope>NUCLEOTIDE SEQUENCE</scope>
</reference>
<organism evidence="1 2">
    <name type="scientific">Striga hermonthica</name>
    <name type="common">Purple witchweed</name>
    <name type="synonym">Buchnera hermonthica</name>
    <dbReference type="NCBI Taxonomy" id="68872"/>
    <lineage>
        <taxon>Eukaryota</taxon>
        <taxon>Viridiplantae</taxon>
        <taxon>Streptophyta</taxon>
        <taxon>Embryophyta</taxon>
        <taxon>Tracheophyta</taxon>
        <taxon>Spermatophyta</taxon>
        <taxon>Magnoliopsida</taxon>
        <taxon>eudicotyledons</taxon>
        <taxon>Gunneridae</taxon>
        <taxon>Pentapetalae</taxon>
        <taxon>asterids</taxon>
        <taxon>lamiids</taxon>
        <taxon>Lamiales</taxon>
        <taxon>Orobanchaceae</taxon>
        <taxon>Buchnereae</taxon>
        <taxon>Striga</taxon>
    </lineage>
</organism>
<sequence length="218" mass="25039">MTRPTNFCASYARTRSQIVISSAFWGCPVSGCRGFLKPQHCPSILPDRVFVRWGEALCEAVILASEKLYWPFKDCSALLVDDSCGGMGRLKADERGSEDIMLVNLAKNMRWIRWPKCRFYVEKSGVFLFMICRILLHLELPNSSMASFDEAPPGYFKSSEKIYWNKCEHYHIVDKGADHKQGLVVFNNICLNANLAFWFQFSYFSNLAEMKDYLLVVV</sequence>
<proteinExistence type="predicted"/>
<dbReference type="InterPro" id="IPR031127">
    <property type="entry name" value="E3_UB_ligase_RBR"/>
</dbReference>
<dbReference type="Proteomes" id="UP001153555">
    <property type="component" value="Unassembled WGS sequence"/>
</dbReference>
<evidence type="ECO:0000313" key="2">
    <source>
        <dbReference type="Proteomes" id="UP001153555"/>
    </source>
</evidence>
<dbReference type="AlphaFoldDB" id="A0A9N7RT57"/>